<evidence type="ECO:0000256" key="4">
    <source>
        <dbReference type="ARBA" id="ARBA00023329"/>
    </source>
</evidence>
<comment type="caution">
    <text evidence="7">The sequence shown here is derived from an EMBL/GenBank/DDBJ whole genome shotgun (WGS) entry which is preliminary data.</text>
</comment>
<keyword evidence="8" id="KW-1185">Reference proteome</keyword>
<dbReference type="CDD" id="cd00159">
    <property type="entry name" value="RhoGAP"/>
    <property type="match status" value="1"/>
</dbReference>
<dbReference type="InterPro" id="IPR000300">
    <property type="entry name" value="IPPc"/>
</dbReference>
<dbReference type="GO" id="GO:0004439">
    <property type="term" value="F:phosphatidylinositol-4,5-bisphosphate 5-phosphatase activity"/>
    <property type="evidence" value="ECO:0007669"/>
    <property type="project" value="TreeGrafter"/>
</dbReference>
<feature type="domain" description="Rho-GAP" evidence="6">
    <location>
        <begin position="709"/>
        <end position="913"/>
    </location>
</feature>
<dbReference type="Gene3D" id="1.10.555.10">
    <property type="entry name" value="Rho GTPase activation protein"/>
    <property type="match status" value="1"/>
</dbReference>
<dbReference type="PANTHER" id="PTHR11200">
    <property type="entry name" value="INOSITOL 5-PHOSPHATASE"/>
    <property type="match status" value="1"/>
</dbReference>
<evidence type="ECO:0000256" key="1">
    <source>
        <dbReference type="ARBA" id="ARBA00004146"/>
    </source>
</evidence>
<proteinExistence type="predicted"/>
<dbReference type="PROSITE" id="PS50238">
    <property type="entry name" value="RHOGAP"/>
    <property type="match status" value="1"/>
</dbReference>
<evidence type="ECO:0000313" key="8">
    <source>
        <dbReference type="Proteomes" id="UP000785679"/>
    </source>
</evidence>
<reference evidence="7" key="1">
    <citation type="submission" date="2019-06" db="EMBL/GenBank/DDBJ databases">
        <authorList>
            <person name="Zheng W."/>
        </authorList>
    </citation>
    <scope>NUCLEOTIDE SEQUENCE</scope>
    <source>
        <strain evidence="7">QDHG01</strain>
    </source>
</reference>
<dbReference type="InterPro" id="IPR008936">
    <property type="entry name" value="Rho_GTPase_activation_prot"/>
</dbReference>
<evidence type="ECO:0000256" key="5">
    <source>
        <dbReference type="SAM" id="MobiDB-lite"/>
    </source>
</evidence>
<feature type="region of interest" description="Disordered" evidence="5">
    <location>
        <begin position="922"/>
        <end position="947"/>
    </location>
</feature>
<dbReference type="InterPro" id="IPR000198">
    <property type="entry name" value="RhoGAP_dom"/>
</dbReference>
<keyword evidence="4" id="KW-0968">Cytoplasmic vesicle</keyword>
<dbReference type="GO" id="GO:0007165">
    <property type="term" value="P:signal transduction"/>
    <property type="evidence" value="ECO:0007669"/>
    <property type="project" value="InterPro"/>
</dbReference>
<protein>
    <recommendedName>
        <fullName evidence="6">Rho-GAP domain-containing protein</fullName>
    </recommendedName>
</protein>
<gene>
    <name evidence="7" type="ORF">FGO68_gene3313</name>
</gene>
<evidence type="ECO:0000313" key="7">
    <source>
        <dbReference type="EMBL" id="TNV84468.1"/>
    </source>
</evidence>
<comment type="subcellular location">
    <subcellularLocation>
        <location evidence="2">Cytoplasmic vesicle</location>
        <location evidence="2">Phagosome membrane</location>
    </subcellularLocation>
    <subcellularLocation>
        <location evidence="1">Early endosome membrane</location>
    </subcellularLocation>
</comment>
<evidence type="ECO:0000259" key="6">
    <source>
        <dbReference type="PROSITE" id="PS50238"/>
    </source>
</evidence>
<dbReference type="Proteomes" id="UP000785679">
    <property type="component" value="Unassembled WGS sequence"/>
</dbReference>
<dbReference type="GO" id="GO:0046856">
    <property type="term" value="P:phosphatidylinositol dephosphorylation"/>
    <property type="evidence" value="ECO:0007669"/>
    <property type="project" value="InterPro"/>
</dbReference>
<evidence type="ECO:0000256" key="3">
    <source>
        <dbReference type="ARBA" id="ARBA00022753"/>
    </source>
</evidence>
<organism evidence="7 8">
    <name type="scientific">Halteria grandinella</name>
    <dbReference type="NCBI Taxonomy" id="5974"/>
    <lineage>
        <taxon>Eukaryota</taxon>
        <taxon>Sar</taxon>
        <taxon>Alveolata</taxon>
        <taxon>Ciliophora</taxon>
        <taxon>Intramacronucleata</taxon>
        <taxon>Spirotrichea</taxon>
        <taxon>Stichotrichia</taxon>
        <taxon>Sporadotrichida</taxon>
        <taxon>Halteriidae</taxon>
        <taxon>Halteria</taxon>
    </lineage>
</organism>
<dbReference type="PANTHER" id="PTHR11200:SF300">
    <property type="entry name" value="TYPE II INOSITOL 1,4,5-TRISPHOSPHATE 5-PHOSPHATASE"/>
    <property type="match status" value="1"/>
</dbReference>
<evidence type="ECO:0000256" key="2">
    <source>
        <dbReference type="ARBA" id="ARBA00004580"/>
    </source>
</evidence>
<dbReference type="GO" id="GO:0030670">
    <property type="term" value="C:phagocytic vesicle membrane"/>
    <property type="evidence" value="ECO:0007669"/>
    <property type="project" value="UniProtKB-SubCell"/>
</dbReference>
<dbReference type="OrthoDB" id="312492at2759"/>
<dbReference type="EMBL" id="RRYP01002733">
    <property type="protein sequence ID" value="TNV84468.1"/>
    <property type="molecule type" value="Genomic_DNA"/>
</dbReference>
<dbReference type="GO" id="GO:0031901">
    <property type="term" value="C:early endosome membrane"/>
    <property type="evidence" value="ECO:0007669"/>
    <property type="project" value="UniProtKB-SubCell"/>
</dbReference>
<feature type="region of interest" description="Disordered" evidence="5">
    <location>
        <begin position="180"/>
        <end position="199"/>
    </location>
</feature>
<dbReference type="AlphaFoldDB" id="A0A8J8T7S5"/>
<dbReference type="SUPFAM" id="SSF56219">
    <property type="entry name" value="DNase I-like"/>
    <property type="match status" value="1"/>
</dbReference>
<keyword evidence="3" id="KW-0967">Endosome</keyword>
<dbReference type="Pfam" id="PF00620">
    <property type="entry name" value="RhoGAP"/>
    <property type="match status" value="1"/>
</dbReference>
<feature type="compositionally biased region" description="Acidic residues" evidence="5">
    <location>
        <begin position="933"/>
        <end position="945"/>
    </location>
</feature>
<accession>A0A8J8T7S5</accession>
<dbReference type="SUPFAM" id="SSF48350">
    <property type="entry name" value="GTPase activation domain, GAP"/>
    <property type="match status" value="1"/>
</dbReference>
<dbReference type="SMART" id="SM00324">
    <property type="entry name" value="RhoGAP"/>
    <property type="match status" value="1"/>
</dbReference>
<dbReference type="SMART" id="SM00128">
    <property type="entry name" value="IPPc"/>
    <property type="match status" value="1"/>
</dbReference>
<dbReference type="InterPro" id="IPR036691">
    <property type="entry name" value="Endo/exonu/phosph_ase_sf"/>
</dbReference>
<sequence length="970" mass="109337">MDDSAVAKVLRATEKIELTIDGMMDATQPGAPNPQPSKKSADPLVPCLVSLVDSMNASKQPTNHFALVFFAKKSKKLECVLPITAELQIADLDQLNFVCYWDPKAWNDSQIIQTQVSATATNRVRVICNHAGEKKSLIDKILGVRQCVAREPNTFATTRSHNWVWHYQLHVPKQVQAKPQISQAQGPLAPEQPGGASFIPPTQQEEHDQLIESQFNTKEKLKEVIDLIKSSNKSMSQLAMGIFFKQELEKRATEYMKLNDLQVLTYTWNVNGQKPPGEQCAMDDVFTVKNVAIDQQNMKFQSVADIPEIIVFNFQEIVPLNAKSMITTGLQPQLWEKYLLSELNAFFHRQLAGKVDAGRVFMEKLASHVQMGLFQVILFKSEIAPLISEHQLAQVGTGILGVGGNKGAIGCSIKIGETKLAVVNAHLAASQSKVQRRNQNVNQITKSLLFNYKNDESYNLFEHDLLLWCGDLNYRIASDSFEDVVEKIKANKLSDLRALDQLRQEKSAGNVFMEFEEAKLKFPPTYKFKVGTSEYDLKPSKVRIPSWCDRILFRGENLQQLFYTSIMTPVTSDHKPVASLFKAQYKMVDPVQQKLVTQSILDYLKNLKENFVPKLILSEVQVTETGISYGDIRIKQVEIENAGEKVKISIKITIGQKEAQHMFIHKDVSEEVVIQTNEPQKHTISVQFEYQRGCFGASLVLLNQCTAGPSLREELQYFTREDIMIMTQGDRQANGFPIPKQLHTICNYLLAHGKTKPDIFLTSGNLSLSRAIREKLDTGVELNPLEDDVYTVAFVLMDFLSTLSTPVLPMHLLDETIQDYESRADFDPLVVQRLFQRLPKDHCFAIVFLLSFFREMLSCADKNKLTPEKITEILCECLVGEDRHKATSGGRQRRLSPAKSLREQQMRPRASIMVRAPTLQTSIGRSTGGAGADEGDEEGEEEEAPVVEKLSAEQLKCKMRYQGLMLHFVS</sequence>
<name>A0A8J8T7S5_HALGN</name>
<dbReference type="Gene3D" id="3.60.10.10">
    <property type="entry name" value="Endonuclease/exonuclease/phosphatase"/>
    <property type="match status" value="1"/>
</dbReference>
<dbReference type="InterPro" id="IPR046985">
    <property type="entry name" value="IP5"/>
</dbReference>
<dbReference type="Pfam" id="PF22669">
    <property type="entry name" value="Exo_endo_phos2"/>
    <property type="match status" value="1"/>
</dbReference>